<dbReference type="SMART" id="SM00213">
    <property type="entry name" value="UBQ"/>
    <property type="match status" value="1"/>
</dbReference>
<evidence type="ECO:0000313" key="11">
    <source>
        <dbReference type="Proteomes" id="UP000694843"/>
    </source>
</evidence>
<evidence type="ECO:0000259" key="10">
    <source>
        <dbReference type="PROSITE" id="PS50235"/>
    </source>
</evidence>
<dbReference type="Pfam" id="PF00443">
    <property type="entry name" value="UCH"/>
    <property type="match status" value="1"/>
</dbReference>
<dbReference type="CDD" id="cd16104">
    <property type="entry name" value="Ubl_USP14_like"/>
    <property type="match status" value="1"/>
</dbReference>
<reference evidence="12" key="1">
    <citation type="submission" date="2025-08" db="UniProtKB">
        <authorList>
            <consortium name="RefSeq"/>
        </authorList>
    </citation>
    <scope>IDENTIFICATION</scope>
    <source>
        <tissue evidence="12">Whole organism</tissue>
    </source>
</reference>
<dbReference type="SUPFAM" id="SSF54001">
    <property type="entry name" value="Cysteine proteinases"/>
    <property type="match status" value="1"/>
</dbReference>
<dbReference type="RefSeq" id="XP_018016174.1">
    <property type="nucleotide sequence ID" value="XM_018160685.1"/>
</dbReference>
<evidence type="ECO:0000259" key="9">
    <source>
        <dbReference type="PROSITE" id="PS50053"/>
    </source>
</evidence>
<dbReference type="EC" id="3.4.19.12" evidence="7"/>
<dbReference type="SUPFAM" id="SSF54236">
    <property type="entry name" value="Ubiquitin-like"/>
    <property type="match status" value="1"/>
</dbReference>
<dbReference type="OrthoDB" id="333239at2759"/>
<feature type="region of interest" description="Disordered" evidence="8">
    <location>
        <begin position="489"/>
        <end position="517"/>
    </location>
</feature>
<evidence type="ECO:0000256" key="8">
    <source>
        <dbReference type="SAM" id="MobiDB-lite"/>
    </source>
</evidence>
<dbReference type="GO" id="GO:0061136">
    <property type="term" value="P:regulation of proteasomal protein catabolic process"/>
    <property type="evidence" value="ECO:0007669"/>
    <property type="project" value="TreeGrafter"/>
</dbReference>
<feature type="domain" description="USP" evidence="10">
    <location>
        <begin position="106"/>
        <end position="476"/>
    </location>
</feature>
<dbReference type="PROSITE" id="PS00973">
    <property type="entry name" value="USP_2"/>
    <property type="match status" value="1"/>
</dbReference>
<keyword evidence="3 7" id="KW-0645">Protease</keyword>
<dbReference type="GO" id="GO:0043161">
    <property type="term" value="P:proteasome-mediated ubiquitin-dependent protein catabolic process"/>
    <property type="evidence" value="ECO:0007669"/>
    <property type="project" value="InterPro"/>
</dbReference>
<dbReference type="InterPro" id="IPR044635">
    <property type="entry name" value="UBP14-like"/>
</dbReference>
<keyword evidence="4 7" id="KW-0833">Ubl conjugation pathway</keyword>
<gene>
    <name evidence="12" type="primary">LOC108672923</name>
</gene>
<feature type="domain" description="Ubiquitin-like" evidence="9">
    <location>
        <begin position="4"/>
        <end position="72"/>
    </location>
</feature>
<dbReference type="InterPro" id="IPR029071">
    <property type="entry name" value="Ubiquitin-like_domsf"/>
</dbReference>
<dbReference type="GO" id="GO:0004843">
    <property type="term" value="F:cysteine-type deubiquitinase activity"/>
    <property type="evidence" value="ECO:0007669"/>
    <property type="project" value="UniProtKB-UniRule"/>
</dbReference>
<dbReference type="InterPro" id="IPR001394">
    <property type="entry name" value="Peptidase_C19_UCH"/>
</dbReference>
<evidence type="ECO:0000313" key="12">
    <source>
        <dbReference type="RefSeq" id="XP_018016174.1"/>
    </source>
</evidence>
<comment type="similarity">
    <text evidence="2">Belongs to the peptidase C19 family. USP14/UBP6 subfamily.</text>
</comment>
<name>A0A8B7NR09_HYAAZ</name>
<dbReference type="PROSITE" id="PS50235">
    <property type="entry name" value="USP_3"/>
    <property type="match status" value="1"/>
</dbReference>
<protein>
    <recommendedName>
        <fullName evidence="7">Ubiquitin carboxyl-terminal hydrolase</fullName>
        <ecNumber evidence="7">3.4.19.12</ecNumber>
    </recommendedName>
</protein>
<dbReference type="InterPro" id="IPR000626">
    <property type="entry name" value="Ubiquitin-like_dom"/>
</dbReference>
<evidence type="ECO:0000256" key="7">
    <source>
        <dbReference type="RuleBase" id="RU366025"/>
    </source>
</evidence>
<evidence type="ECO:0000256" key="6">
    <source>
        <dbReference type="ARBA" id="ARBA00022807"/>
    </source>
</evidence>
<evidence type="ECO:0000256" key="2">
    <source>
        <dbReference type="ARBA" id="ARBA00008739"/>
    </source>
</evidence>
<evidence type="ECO:0000256" key="3">
    <source>
        <dbReference type="ARBA" id="ARBA00022670"/>
    </source>
</evidence>
<dbReference type="InterPro" id="IPR028889">
    <property type="entry name" value="USP"/>
</dbReference>
<dbReference type="PANTHER" id="PTHR43982">
    <property type="entry name" value="UBIQUITIN CARBOXYL-TERMINAL HYDROLASE"/>
    <property type="match status" value="1"/>
</dbReference>
<dbReference type="PROSITE" id="PS50053">
    <property type="entry name" value="UBIQUITIN_2"/>
    <property type="match status" value="1"/>
</dbReference>
<dbReference type="PROSITE" id="PS00972">
    <property type="entry name" value="USP_1"/>
    <property type="match status" value="1"/>
</dbReference>
<comment type="catalytic activity">
    <reaction evidence="1 7">
        <text>Thiol-dependent hydrolysis of ester, thioester, amide, peptide and isopeptide bonds formed by the C-terminal Gly of ubiquitin (a 76-residue protein attached to proteins as an intracellular targeting signal).</text>
        <dbReference type="EC" id="3.4.19.12"/>
    </reaction>
</comment>
<dbReference type="InterPro" id="IPR038765">
    <property type="entry name" value="Papain-like_cys_pep_sf"/>
</dbReference>
<accession>A0A8B7NR09</accession>
<dbReference type="OMA" id="FKSDAEY"/>
<keyword evidence="5 7" id="KW-0378">Hydrolase</keyword>
<keyword evidence="11" id="KW-1185">Reference proteome</keyword>
<dbReference type="CTD" id="9097"/>
<proteinExistence type="inferred from homology"/>
<dbReference type="GO" id="GO:0070628">
    <property type="term" value="F:proteasome binding"/>
    <property type="evidence" value="ECO:0007669"/>
    <property type="project" value="TreeGrafter"/>
</dbReference>
<sequence length="517" mass="58593">MSCYKVKVKWGKETYPDVELDTSESPEVFQAQVYALTGVQISRQKLLLKGTTLKSDTWEGAKLKDGALVVLMGSRDEDALQEPQQKPVFLEDLSEDQTNVALDMPVGIKNLGNTCYLNAVVQCLKTVPELHKTICKFDPQNDATSRVPSTNAMLMVSIRRCFEEMDKGETPMPVIMVQLFRTCFPRFAEKGAQGSYMQQDASECWTELLRMMQECLGPIQPELSKPCFRSSLVEQYMNGEMESVWTCTEEGGEAPTTTVSTFNQLSCHISTDVNHLHTGLLSRLTETISKHSPALGKDASFTKKSLITRLPAYLAVDMVRFYYKEKEAVNAKILKDVKFSLVLDVFELCSPKLQRRMAPYRVHYKDMEEREKLEARMRKSGKSVPESEQPKLKTIPYYFEDDVGSCNSGFYQLQAVLTHQGRTSSSGHYVAWVRFKDGHWLKCDDDDVTAVTEEEILRLSGGGDWHCAYMLLYGPRPLTVPEDVVIEKVSEEEVPGHSDEKKDIETDHLSKDEKMET</sequence>
<dbReference type="FunFam" id="3.90.70.10:FF:000032">
    <property type="entry name" value="Ubiquitin carboxyl-terminal hydrolase 14"/>
    <property type="match status" value="1"/>
</dbReference>
<organism evidence="11 12">
    <name type="scientific">Hyalella azteca</name>
    <name type="common">Amphipod</name>
    <dbReference type="NCBI Taxonomy" id="294128"/>
    <lineage>
        <taxon>Eukaryota</taxon>
        <taxon>Metazoa</taxon>
        <taxon>Ecdysozoa</taxon>
        <taxon>Arthropoda</taxon>
        <taxon>Crustacea</taxon>
        <taxon>Multicrustacea</taxon>
        <taxon>Malacostraca</taxon>
        <taxon>Eumalacostraca</taxon>
        <taxon>Peracarida</taxon>
        <taxon>Amphipoda</taxon>
        <taxon>Senticaudata</taxon>
        <taxon>Talitrida</taxon>
        <taxon>Talitroidea</taxon>
        <taxon>Hyalellidae</taxon>
        <taxon>Hyalella</taxon>
    </lineage>
</organism>
<evidence type="ECO:0000256" key="5">
    <source>
        <dbReference type="ARBA" id="ARBA00022801"/>
    </source>
</evidence>
<dbReference type="GeneID" id="108672923"/>
<dbReference type="Gene3D" id="3.10.20.90">
    <property type="entry name" value="Phosphatidylinositol 3-kinase Catalytic Subunit, Chain A, domain 1"/>
    <property type="match status" value="1"/>
</dbReference>
<evidence type="ECO:0000256" key="1">
    <source>
        <dbReference type="ARBA" id="ARBA00000707"/>
    </source>
</evidence>
<dbReference type="InterPro" id="IPR018200">
    <property type="entry name" value="USP_CS"/>
</dbReference>
<dbReference type="Gene3D" id="3.90.70.10">
    <property type="entry name" value="Cysteine proteinases"/>
    <property type="match status" value="1"/>
</dbReference>
<dbReference type="KEGG" id="hazt:108672923"/>
<dbReference type="GO" id="GO:0016579">
    <property type="term" value="P:protein deubiquitination"/>
    <property type="evidence" value="ECO:0007669"/>
    <property type="project" value="InterPro"/>
</dbReference>
<dbReference type="AlphaFoldDB" id="A0A8B7NR09"/>
<dbReference type="PANTHER" id="PTHR43982:SF1">
    <property type="entry name" value="UBIQUITIN CARBOXYL-TERMINAL HYDROLASE 14"/>
    <property type="match status" value="1"/>
</dbReference>
<evidence type="ECO:0000256" key="4">
    <source>
        <dbReference type="ARBA" id="ARBA00022786"/>
    </source>
</evidence>
<dbReference type="CDD" id="cd02657">
    <property type="entry name" value="Peptidase_C19A"/>
    <property type="match status" value="1"/>
</dbReference>
<keyword evidence="6 7" id="KW-0788">Thiol protease</keyword>
<dbReference type="Proteomes" id="UP000694843">
    <property type="component" value="Unplaced"/>
</dbReference>